<dbReference type="Proteomes" id="UP001458880">
    <property type="component" value="Unassembled WGS sequence"/>
</dbReference>
<evidence type="ECO:0000313" key="3">
    <source>
        <dbReference type="Proteomes" id="UP001458880"/>
    </source>
</evidence>
<evidence type="ECO:0000313" key="2">
    <source>
        <dbReference type="EMBL" id="KAK9720220.1"/>
    </source>
</evidence>
<organism evidence="2 3">
    <name type="scientific">Popillia japonica</name>
    <name type="common">Japanese beetle</name>
    <dbReference type="NCBI Taxonomy" id="7064"/>
    <lineage>
        <taxon>Eukaryota</taxon>
        <taxon>Metazoa</taxon>
        <taxon>Ecdysozoa</taxon>
        <taxon>Arthropoda</taxon>
        <taxon>Hexapoda</taxon>
        <taxon>Insecta</taxon>
        <taxon>Pterygota</taxon>
        <taxon>Neoptera</taxon>
        <taxon>Endopterygota</taxon>
        <taxon>Coleoptera</taxon>
        <taxon>Polyphaga</taxon>
        <taxon>Scarabaeiformia</taxon>
        <taxon>Scarabaeidae</taxon>
        <taxon>Rutelinae</taxon>
        <taxon>Popillia</taxon>
    </lineage>
</organism>
<comment type="caution">
    <text evidence="2">The sequence shown here is derived from an EMBL/GenBank/DDBJ whole genome shotgun (WGS) entry which is preliminary data.</text>
</comment>
<feature type="region of interest" description="Disordered" evidence="1">
    <location>
        <begin position="1"/>
        <end position="50"/>
    </location>
</feature>
<feature type="compositionally biased region" description="Polar residues" evidence="1">
    <location>
        <begin position="1"/>
        <end position="10"/>
    </location>
</feature>
<dbReference type="EMBL" id="JASPKY010000212">
    <property type="protein sequence ID" value="KAK9720220.1"/>
    <property type="molecule type" value="Genomic_DNA"/>
</dbReference>
<keyword evidence="3" id="KW-1185">Reference proteome</keyword>
<dbReference type="AlphaFoldDB" id="A0AAW1KL34"/>
<sequence>MRTLNFANSSDRSDGEGSLSNSLYDKDGPMDARVSARPTDSLIRRRKKTKKKKFTTLRVVMAAKRDRIRSSASLTVRVDSED</sequence>
<accession>A0AAW1KL34</accession>
<protein>
    <submittedName>
        <fullName evidence="2">Uncharacterized protein</fullName>
    </submittedName>
</protein>
<name>A0AAW1KL34_POPJA</name>
<reference evidence="2 3" key="1">
    <citation type="journal article" date="2024" name="BMC Genomics">
        <title>De novo assembly and annotation of Popillia japonica's genome with initial clues to its potential as an invasive pest.</title>
        <authorList>
            <person name="Cucini C."/>
            <person name="Boschi S."/>
            <person name="Funari R."/>
            <person name="Cardaioli E."/>
            <person name="Iannotti N."/>
            <person name="Marturano G."/>
            <person name="Paoli F."/>
            <person name="Bruttini M."/>
            <person name="Carapelli A."/>
            <person name="Frati F."/>
            <person name="Nardi F."/>
        </authorList>
    </citation>
    <scope>NUCLEOTIDE SEQUENCE [LARGE SCALE GENOMIC DNA]</scope>
    <source>
        <strain evidence="2">DMR45628</strain>
    </source>
</reference>
<gene>
    <name evidence="2" type="ORF">QE152_g22189</name>
</gene>
<evidence type="ECO:0000256" key="1">
    <source>
        <dbReference type="SAM" id="MobiDB-lite"/>
    </source>
</evidence>
<proteinExistence type="predicted"/>